<reference evidence="2 3" key="1">
    <citation type="journal article" date="2016" name="Nat. Commun.">
        <title>Thousands of microbial genomes shed light on interconnected biogeochemical processes in an aquifer system.</title>
        <authorList>
            <person name="Anantharaman K."/>
            <person name="Brown C.T."/>
            <person name="Hug L.A."/>
            <person name="Sharon I."/>
            <person name="Castelle C.J."/>
            <person name="Probst A.J."/>
            <person name="Thomas B.C."/>
            <person name="Singh A."/>
            <person name="Wilkins M.J."/>
            <person name="Karaoz U."/>
            <person name="Brodie E.L."/>
            <person name="Williams K.H."/>
            <person name="Hubbard S.S."/>
            <person name="Banfield J.F."/>
        </authorList>
    </citation>
    <scope>NUCLEOTIDE SEQUENCE [LARGE SCALE GENOMIC DNA]</scope>
</reference>
<accession>A0A1F7HJ38</accession>
<organism evidence="2 3">
    <name type="scientific">Candidatus Roizmanbacteria bacterium RIFCSPHIGHO2_12_FULL_33_9</name>
    <dbReference type="NCBI Taxonomy" id="1802045"/>
    <lineage>
        <taxon>Bacteria</taxon>
        <taxon>Candidatus Roizmaniibacteriota</taxon>
    </lineage>
</organism>
<evidence type="ECO:0000313" key="3">
    <source>
        <dbReference type="Proteomes" id="UP000177199"/>
    </source>
</evidence>
<feature type="transmembrane region" description="Helical" evidence="1">
    <location>
        <begin position="41"/>
        <end position="59"/>
    </location>
</feature>
<name>A0A1F7HJ38_9BACT</name>
<proteinExistence type="predicted"/>
<evidence type="ECO:0000256" key="1">
    <source>
        <dbReference type="SAM" id="Phobius"/>
    </source>
</evidence>
<evidence type="ECO:0000313" key="2">
    <source>
        <dbReference type="EMBL" id="OGK31044.1"/>
    </source>
</evidence>
<dbReference type="EMBL" id="MFZV01000031">
    <property type="protein sequence ID" value="OGK31044.1"/>
    <property type="molecule type" value="Genomic_DNA"/>
</dbReference>
<keyword evidence="1" id="KW-0472">Membrane</keyword>
<dbReference type="Proteomes" id="UP000177199">
    <property type="component" value="Unassembled WGS sequence"/>
</dbReference>
<protein>
    <submittedName>
        <fullName evidence="2">Uncharacterized protein</fullName>
    </submittedName>
</protein>
<keyword evidence="1" id="KW-0812">Transmembrane</keyword>
<dbReference type="AlphaFoldDB" id="A0A1F7HJ38"/>
<comment type="caution">
    <text evidence="2">The sequence shown here is derived from an EMBL/GenBank/DDBJ whole genome shotgun (WGS) entry which is preliminary data.</text>
</comment>
<sequence length="60" mass="7094">MLVYGRFSTGVFSIALIYLKKKKGASEVKIKTRVDIKITNVIRFLGLNKLFIFFTWFYIR</sequence>
<gene>
    <name evidence="2" type="ORF">A3F29_03255</name>
</gene>
<keyword evidence="1" id="KW-1133">Transmembrane helix</keyword>